<evidence type="ECO:0000313" key="1">
    <source>
        <dbReference type="EMBL" id="GAA4179344.1"/>
    </source>
</evidence>
<keyword evidence="2" id="KW-1185">Reference proteome</keyword>
<protein>
    <recommendedName>
        <fullName evidence="3">Integrase</fullName>
    </recommendedName>
</protein>
<proteinExistence type="predicted"/>
<sequence length="59" mass="6550">MPGLIGDRLGAIADRRWVRCKLATNTIKAYRRQSAAYVAWLSKHAAAHYDAFADLVSCV</sequence>
<evidence type="ECO:0008006" key="3">
    <source>
        <dbReference type="Google" id="ProtNLM"/>
    </source>
</evidence>
<reference evidence="2" key="1">
    <citation type="journal article" date="2019" name="Int. J. Syst. Evol. Microbiol.">
        <title>The Global Catalogue of Microorganisms (GCM) 10K type strain sequencing project: providing services to taxonomists for standard genome sequencing and annotation.</title>
        <authorList>
            <consortium name="The Broad Institute Genomics Platform"/>
            <consortium name="The Broad Institute Genome Sequencing Center for Infectious Disease"/>
            <person name="Wu L."/>
            <person name="Ma J."/>
        </authorList>
    </citation>
    <scope>NUCLEOTIDE SEQUENCE [LARGE SCALE GENOMIC DNA]</scope>
    <source>
        <strain evidence="2">JCM 17388</strain>
    </source>
</reference>
<evidence type="ECO:0000313" key="2">
    <source>
        <dbReference type="Proteomes" id="UP001501251"/>
    </source>
</evidence>
<comment type="caution">
    <text evidence="1">The sequence shown here is derived from an EMBL/GenBank/DDBJ whole genome shotgun (WGS) entry which is preliminary data.</text>
</comment>
<organism evidence="1 2">
    <name type="scientific">Streptosporangium oxazolinicum</name>
    <dbReference type="NCBI Taxonomy" id="909287"/>
    <lineage>
        <taxon>Bacteria</taxon>
        <taxon>Bacillati</taxon>
        <taxon>Actinomycetota</taxon>
        <taxon>Actinomycetes</taxon>
        <taxon>Streptosporangiales</taxon>
        <taxon>Streptosporangiaceae</taxon>
        <taxon>Streptosporangium</taxon>
    </lineage>
</organism>
<gene>
    <name evidence="1" type="ORF">GCM10022252_00710</name>
</gene>
<accession>A0ABP8A7I3</accession>
<dbReference type="EMBL" id="BAABAQ010000001">
    <property type="protein sequence ID" value="GAA4179344.1"/>
    <property type="molecule type" value="Genomic_DNA"/>
</dbReference>
<dbReference type="RefSeq" id="WP_344913605.1">
    <property type="nucleotide sequence ID" value="NZ_BAABAQ010000001.1"/>
</dbReference>
<dbReference type="Proteomes" id="UP001501251">
    <property type="component" value="Unassembled WGS sequence"/>
</dbReference>
<name>A0ABP8A7I3_9ACTN</name>